<dbReference type="InterPro" id="IPR055170">
    <property type="entry name" value="GFO_IDH_MocA-like_dom"/>
</dbReference>
<name>A0A381P2L5_9ZZZZ</name>
<reference evidence="4" key="1">
    <citation type="submission" date="2018-05" db="EMBL/GenBank/DDBJ databases">
        <authorList>
            <person name="Lanie J.A."/>
            <person name="Ng W.-L."/>
            <person name="Kazmierczak K.M."/>
            <person name="Andrzejewski T.M."/>
            <person name="Davidsen T.M."/>
            <person name="Wayne K.J."/>
            <person name="Tettelin H."/>
            <person name="Glass J.I."/>
            <person name="Rusch D."/>
            <person name="Podicherti R."/>
            <person name="Tsui H.-C.T."/>
            <person name="Winkler M.E."/>
        </authorList>
    </citation>
    <scope>NUCLEOTIDE SEQUENCE</scope>
</reference>
<dbReference type="Pfam" id="PF01408">
    <property type="entry name" value="GFO_IDH_MocA"/>
    <property type="match status" value="1"/>
</dbReference>
<dbReference type="InterPro" id="IPR051317">
    <property type="entry name" value="Gfo/Idh/MocA_oxidoreduct"/>
</dbReference>
<proteinExistence type="predicted"/>
<organism evidence="4">
    <name type="scientific">marine metagenome</name>
    <dbReference type="NCBI Taxonomy" id="408172"/>
    <lineage>
        <taxon>unclassified sequences</taxon>
        <taxon>metagenomes</taxon>
        <taxon>ecological metagenomes</taxon>
    </lineage>
</organism>
<dbReference type="GO" id="GO:0000166">
    <property type="term" value="F:nucleotide binding"/>
    <property type="evidence" value="ECO:0007669"/>
    <property type="project" value="InterPro"/>
</dbReference>
<evidence type="ECO:0008006" key="5">
    <source>
        <dbReference type="Google" id="ProtNLM"/>
    </source>
</evidence>
<dbReference type="Gene3D" id="3.30.360.10">
    <property type="entry name" value="Dihydrodipicolinate Reductase, domain 2"/>
    <property type="match status" value="1"/>
</dbReference>
<feature type="domain" description="GFO/IDH/MocA-like oxidoreductase" evidence="3">
    <location>
        <begin position="142"/>
        <end position="278"/>
    </location>
</feature>
<evidence type="ECO:0000259" key="3">
    <source>
        <dbReference type="Pfam" id="PF22725"/>
    </source>
</evidence>
<sequence>MSQIKLGMVGGGQGAFIGSVHRIAARLDGHYKLVAGALSSNPETSKASALELGIKQDRSYSTFKEMAEKESSLEDGIEAVAIVTPNHLHFPIAGCFLSKGIHVICDKPLTHNLEDANKFVKAVEDSKALFALTHNYTGYPMVRQAREICRSGKIGKVRVIQVEYPQDWLTTPLENTTDSPGNKQASWRTDPSKAGAGGCIGDIGSHAFNLADFITGAELDELCADLSSFIPGRKNDDNAHVLLRYKNNIKGMLWSSQVAPGNENALKIRVYGDKGGLEWEQENPNYLTLDLYGSAKQTIRRSGFGTMDIANRVSRIPPGHPEGYLEGFANLYSDFAEQINAKKANRDPDPSSMLVPNINDGMKGIKFISTVVESSSKGGQWLKF</sequence>
<evidence type="ECO:0000313" key="4">
    <source>
        <dbReference type="EMBL" id="SUZ60468.1"/>
    </source>
</evidence>
<dbReference type="SUPFAM" id="SSF51735">
    <property type="entry name" value="NAD(P)-binding Rossmann-fold domains"/>
    <property type="match status" value="1"/>
</dbReference>
<dbReference type="PANTHER" id="PTHR43708">
    <property type="entry name" value="CONSERVED EXPRESSED OXIDOREDUCTASE (EUROFUNG)"/>
    <property type="match status" value="1"/>
</dbReference>
<dbReference type="Pfam" id="PF22725">
    <property type="entry name" value="GFO_IDH_MocA_C3"/>
    <property type="match status" value="1"/>
</dbReference>
<feature type="compositionally biased region" description="Polar residues" evidence="1">
    <location>
        <begin position="171"/>
        <end position="189"/>
    </location>
</feature>
<feature type="region of interest" description="Disordered" evidence="1">
    <location>
        <begin position="171"/>
        <end position="190"/>
    </location>
</feature>
<dbReference type="InterPro" id="IPR000683">
    <property type="entry name" value="Gfo/Idh/MocA-like_OxRdtase_N"/>
</dbReference>
<gene>
    <name evidence="4" type="ORF">METZ01_LOCUS13322</name>
</gene>
<feature type="domain" description="Gfo/Idh/MocA-like oxidoreductase N-terminal" evidence="2">
    <location>
        <begin position="4"/>
        <end position="132"/>
    </location>
</feature>
<dbReference type="InterPro" id="IPR036291">
    <property type="entry name" value="NAD(P)-bd_dom_sf"/>
</dbReference>
<dbReference type="Gene3D" id="3.40.50.720">
    <property type="entry name" value="NAD(P)-binding Rossmann-like Domain"/>
    <property type="match status" value="1"/>
</dbReference>
<dbReference type="AlphaFoldDB" id="A0A381P2L5"/>
<dbReference type="SUPFAM" id="SSF55347">
    <property type="entry name" value="Glyceraldehyde-3-phosphate dehydrogenase-like, C-terminal domain"/>
    <property type="match status" value="1"/>
</dbReference>
<evidence type="ECO:0000256" key="1">
    <source>
        <dbReference type="SAM" id="MobiDB-lite"/>
    </source>
</evidence>
<dbReference type="PANTHER" id="PTHR43708:SF3">
    <property type="entry name" value="OXIDOREDUCTASE"/>
    <property type="match status" value="1"/>
</dbReference>
<accession>A0A381P2L5</accession>
<dbReference type="EMBL" id="UINC01000744">
    <property type="protein sequence ID" value="SUZ60468.1"/>
    <property type="molecule type" value="Genomic_DNA"/>
</dbReference>
<evidence type="ECO:0000259" key="2">
    <source>
        <dbReference type="Pfam" id="PF01408"/>
    </source>
</evidence>
<protein>
    <recommendedName>
        <fullName evidence="5">Gfo/Idh/MocA-like oxidoreductase N-terminal domain-containing protein</fullName>
    </recommendedName>
</protein>